<name>A0A1C4WC78_9ACTN</name>
<dbReference type="GO" id="GO:0016787">
    <property type="term" value="F:hydrolase activity"/>
    <property type="evidence" value="ECO:0007669"/>
    <property type="project" value="UniProtKB-KW"/>
</dbReference>
<dbReference type="Pfam" id="PF06737">
    <property type="entry name" value="Transglycosylas"/>
    <property type="match status" value="1"/>
</dbReference>
<evidence type="ECO:0000313" key="6">
    <source>
        <dbReference type="EMBL" id="SCE93847.1"/>
    </source>
</evidence>
<dbReference type="STRING" id="262898.GA0070564_102162"/>
<dbReference type="PROSITE" id="PS51782">
    <property type="entry name" value="LYSM"/>
    <property type="match status" value="1"/>
</dbReference>
<sequence length="245" mass="26531">MATEYQARHRRARTRQITGRVAVGTLAAGAVTGAVALFGPATAAQASSVNWDAVAACESGGNWHINTGNGFYGGLQFTRSTWNGYGGQKYAARADLASRSEQIAIAEKVLDGQGIGAWPVCGKKGGSTKSYSTKSEDRSERKSEQRSERKSQDRSERKSERRSEAKSSRGDRGEQRASRGTERHETRQTRSASTGDTYLVQPGDTLSLIADARDLAGGWEALYERNKRVVGDSPDLIFPGQRLSL</sequence>
<keyword evidence="2" id="KW-0378">Hydrolase</keyword>
<evidence type="ECO:0000256" key="1">
    <source>
        <dbReference type="ARBA" id="ARBA00010830"/>
    </source>
</evidence>
<protein>
    <submittedName>
        <fullName evidence="6">LysM domain-containing protein</fullName>
    </submittedName>
</protein>
<dbReference type="RefSeq" id="WP_091605107.1">
    <property type="nucleotide sequence ID" value="NZ_FMCX01000002.1"/>
</dbReference>
<evidence type="ECO:0000256" key="3">
    <source>
        <dbReference type="SAM" id="MobiDB-lite"/>
    </source>
</evidence>
<evidence type="ECO:0000259" key="5">
    <source>
        <dbReference type="PROSITE" id="PS51782"/>
    </source>
</evidence>
<dbReference type="InterPro" id="IPR010618">
    <property type="entry name" value="RPF"/>
</dbReference>
<dbReference type="InterPro" id="IPR052196">
    <property type="entry name" value="Bact_Kbp"/>
</dbReference>
<dbReference type="SUPFAM" id="SSF53955">
    <property type="entry name" value="Lysozyme-like"/>
    <property type="match status" value="1"/>
</dbReference>
<keyword evidence="7" id="KW-1185">Reference proteome</keyword>
<proteinExistence type="inferred from homology"/>
<organism evidence="6 7">
    <name type="scientific">Micromonospora mirobrigensis</name>
    <dbReference type="NCBI Taxonomy" id="262898"/>
    <lineage>
        <taxon>Bacteria</taxon>
        <taxon>Bacillati</taxon>
        <taxon>Actinomycetota</taxon>
        <taxon>Actinomycetes</taxon>
        <taxon>Micromonosporales</taxon>
        <taxon>Micromonosporaceae</taxon>
        <taxon>Micromonospora</taxon>
    </lineage>
</organism>
<feature type="domain" description="LysM" evidence="5">
    <location>
        <begin position="196"/>
        <end position="245"/>
    </location>
</feature>
<feature type="region of interest" description="Disordered" evidence="3">
    <location>
        <begin position="121"/>
        <end position="200"/>
    </location>
</feature>
<evidence type="ECO:0000313" key="7">
    <source>
        <dbReference type="Proteomes" id="UP000199504"/>
    </source>
</evidence>
<feature type="compositionally biased region" description="Basic and acidic residues" evidence="3">
    <location>
        <begin position="134"/>
        <end position="188"/>
    </location>
</feature>
<dbReference type="EMBL" id="FMCX01000002">
    <property type="protein sequence ID" value="SCE93847.1"/>
    <property type="molecule type" value="Genomic_DNA"/>
</dbReference>
<keyword evidence="4" id="KW-0812">Transmembrane</keyword>
<evidence type="ECO:0000256" key="4">
    <source>
        <dbReference type="SAM" id="Phobius"/>
    </source>
</evidence>
<dbReference type="Proteomes" id="UP000199504">
    <property type="component" value="Unassembled WGS sequence"/>
</dbReference>
<accession>A0A1C4WC78</accession>
<dbReference type="InterPro" id="IPR018392">
    <property type="entry name" value="LysM"/>
</dbReference>
<dbReference type="InterPro" id="IPR023346">
    <property type="entry name" value="Lysozyme-like_dom_sf"/>
</dbReference>
<gene>
    <name evidence="6" type="ORF">GA0070564_102162</name>
</gene>
<dbReference type="PANTHER" id="PTHR34700">
    <property type="entry name" value="POTASSIUM BINDING PROTEIN KBP"/>
    <property type="match status" value="1"/>
</dbReference>
<dbReference type="SUPFAM" id="SSF54106">
    <property type="entry name" value="LysM domain"/>
    <property type="match status" value="1"/>
</dbReference>
<dbReference type="PANTHER" id="PTHR34700:SF4">
    <property type="entry name" value="PHAGE-LIKE ELEMENT PBSX PROTEIN XKDP"/>
    <property type="match status" value="1"/>
</dbReference>
<dbReference type="Gene3D" id="1.10.530.10">
    <property type="match status" value="1"/>
</dbReference>
<dbReference type="AlphaFoldDB" id="A0A1C4WC78"/>
<dbReference type="OrthoDB" id="1404170at2"/>
<evidence type="ECO:0000256" key="2">
    <source>
        <dbReference type="ARBA" id="ARBA00022801"/>
    </source>
</evidence>
<keyword evidence="4" id="KW-1133">Transmembrane helix</keyword>
<dbReference type="Gene3D" id="3.10.350.10">
    <property type="entry name" value="LysM domain"/>
    <property type="match status" value="1"/>
</dbReference>
<dbReference type="CDD" id="cd13925">
    <property type="entry name" value="RPF"/>
    <property type="match status" value="1"/>
</dbReference>
<reference evidence="7" key="1">
    <citation type="submission" date="2016-06" db="EMBL/GenBank/DDBJ databases">
        <authorList>
            <person name="Varghese N."/>
            <person name="Submissions Spin"/>
        </authorList>
    </citation>
    <scope>NUCLEOTIDE SEQUENCE [LARGE SCALE GENOMIC DNA]</scope>
    <source>
        <strain evidence="7">DSM 44830</strain>
    </source>
</reference>
<dbReference type="InterPro" id="IPR036779">
    <property type="entry name" value="LysM_dom_sf"/>
</dbReference>
<dbReference type="Pfam" id="PF01476">
    <property type="entry name" value="LysM"/>
    <property type="match status" value="1"/>
</dbReference>
<dbReference type="CDD" id="cd00118">
    <property type="entry name" value="LysM"/>
    <property type="match status" value="1"/>
</dbReference>
<feature type="transmembrane region" description="Helical" evidence="4">
    <location>
        <begin position="21"/>
        <end position="39"/>
    </location>
</feature>
<comment type="similarity">
    <text evidence="1">Belongs to the transglycosylase family. Rpf subfamily.</text>
</comment>
<keyword evidence="4" id="KW-0472">Membrane</keyword>